<sequence length="542" mass="60144">MSLQPASTKSQTCRSCHQRKVRCDGLKPCGSCSRARKTLVCEYEPPSMRAIMELPKGAACLRCRKRKRKCDGGRPCMTCKDTTYADECQSRDQFLQHDQQNEARVQEPAIEGTGNTTSAPVELSATVPAPENPSGLLEAITNLVDVHCSLQAPVTPPIDIAAELSAMRSIFLDRCCFFGLNINTEKREAIASGDSSGSLVHPILISLAQLLGYALASQDSSQQCEYLQREARERTRVLALLDAQENLPADSRIDPLTLVQVYNLLAMYFAERSNERAFTEYTGNACNVALRHGAVLGLDEMSDLPTLSAVLPQDSLAEGRSALAQLVYLQLAGKIVMKQPLQLPTAIFAKFRQIAVRRNPRQIELNFVRARSVLVFGETQELVDEWKTAIQQDNVVTSGWGERWIQFTKCVQLQLESLMAAMSDRVGVHKVQNLLLRSSTIVVLASLAQLFAVFAPFNAEARQKHAGIIQVIAETSRTFTPDDHKYFDCTLEVCWEIGAREIPEPETETPHWQICFAEVVMRGDLEPAQLLHEPTVSSSLLH</sequence>
<feature type="domain" description="Zn(2)-C6 fungal-type" evidence="3">
    <location>
        <begin position="59"/>
        <end position="88"/>
    </location>
</feature>
<evidence type="ECO:0000313" key="5">
    <source>
        <dbReference type="Proteomes" id="UP001362999"/>
    </source>
</evidence>
<dbReference type="InterPro" id="IPR036864">
    <property type="entry name" value="Zn2-C6_fun-type_DNA-bd_sf"/>
</dbReference>
<comment type="caution">
    <text evidence="4">The sequence shown here is derived from an EMBL/GenBank/DDBJ whole genome shotgun (WGS) entry which is preliminary data.</text>
</comment>
<gene>
    <name evidence="4" type="ORF">R3P38DRAFT_2878896</name>
</gene>
<dbReference type="InterPro" id="IPR001138">
    <property type="entry name" value="Zn2Cys6_DnaBD"/>
</dbReference>
<dbReference type="SMART" id="SM00066">
    <property type="entry name" value="GAL4"/>
    <property type="match status" value="2"/>
</dbReference>
<dbReference type="CDD" id="cd00067">
    <property type="entry name" value="GAL4"/>
    <property type="match status" value="2"/>
</dbReference>
<keyword evidence="5" id="KW-1185">Reference proteome</keyword>
<name>A0AAW0D0X8_9AGAR</name>
<feature type="domain" description="Zn(2)-C6 fungal-type" evidence="3">
    <location>
        <begin position="12"/>
        <end position="43"/>
    </location>
</feature>
<dbReference type="GO" id="GO:0000981">
    <property type="term" value="F:DNA-binding transcription factor activity, RNA polymerase II-specific"/>
    <property type="evidence" value="ECO:0007669"/>
    <property type="project" value="InterPro"/>
</dbReference>
<evidence type="ECO:0000256" key="1">
    <source>
        <dbReference type="ARBA" id="ARBA00004123"/>
    </source>
</evidence>
<dbReference type="PROSITE" id="PS00463">
    <property type="entry name" value="ZN2_CY6_FUNGAL_1"/>
    <property type="match status" value="2"/>
</dbReference>
<reference evidence="4 5" key="1">
    <citation type="journal article" date="2024" name="J Genomics">
        <title>Draft genome sequencing and assembly of Favolaschia claudopus CIRM-BRFM 2984 isolated from oak limbs.</title>
        <authorList>
            <person name="Navarro D."/>
            <person name="Drula E."/>
            <person name="Chaduli D."/>
            <person name="Cazenave R."/>
            <person name="Ahrendt S."/>
            <person name="Wang J."/>
            <person name="Lipzen A."/>
            <person name="Daum C."/>
            <person name="Barry K."/>
            <person name="Grigoriev I.V."/>
            <person name="Favel A."/>
            <person name="Rosso M.N."/>
            <person name="Martin F."/>
        </authorList>
    </citation>
    <scope>NUCLEOTIDE SEQUENCE [LARGE SCALE GENOMIC DNA]</scope>
    <source>
        <strain evidence="4 5">CIRM-BRFM 2984</strain>
    </source>
</reference>
<dbReference type="PROSITE" id="PS50048">
    <property type="entry name" value="ZN2_CY6_FUNGAL_2"/>
    <property type="match status" value="2"/>
</dbReference>
<dbReference type="InterPro" id="IPR050613">
    <property type="entry name" value="Sec_Metabolite_Reg"/>
</dbReference>
<evidence type="ECO:0000256" key="2">
    <source>
        <dbReference type="ARBA" id="ARBA00023242"/>
    </source>
</evidence>
<organism evidence="4 5">
    <name type="scientific">Favolaschia claudopus</name>
    <dbReference type="NCBI Taxonomy" id="2862362"/>
    <lineage>
        <taxon>Eukaryota</taxon>
        <taxon>Fungi</taxon>
        <taxon>Dikarya</taxon>
        <taxon>Basidiomycota</taxon>
        <taxon>Agaricomycotina</taxon>
        <taxon>Agaricomycetes</taxon>
        <taxon>Agaricomycetidae</taxon>
        <taxon>Agaricales</taxon>
        <taxon>Marasmiineae</taxon>
        <taxon>Mycenaceae</taxon>
        <taxon>Favolaschia</taxon>
    </lineage>
</organism>
<dbReference type="GO" id="GO:0008270">
    <property type="term" value="F:zinc ion binding"/>
    <property type="evidence" value="ECO:0007669"/>
    <property type="project" value="InterPro"/>
</dbReference>
<dbReference type="Gene3D" id="4.10.240.10">
    <property type="entry name" value="Zn(2)-C6 fungal-type DNA-binding domain"/>
    <property type="match status" value="2"/>
</dbReference>
<dbReference type="PANTHER" id="PTHR31001">
    <property type="entry name" value="UNCHARACTERIZED TRANSCRIPTIONAL REGULATORY PROTEIN"/>
    <property type="match status" value="1"/>
</dbReference>
<proteinExistence type="predicted"/>
<dbReference type="GO" id="GO:0005634">
    <property type="term" value="C:nucleus"/>
    <property type="evidence" value="ECO:0007669"/>
    <property type="project" value="UniProtKB-SubCell"/>
</dbReference>
<dbReference type="Pfam" id="PF00172">
    <property type="entry name" value="Zn_clus"/>
    <property type="match status" value="2"/>
</dbReference>
<evidence type="ECO:0000259" key="3">
    <source>
        <dbReference type="PROSITE" id="PS50048"/>
    </source>
</evidence>
<comment type="subcellular location">
    <subcellularLocation>
        <location evidence="1">Nucleus</location>
    </subcellularLocation>
</comment>
<protein>
    <recommendedName>
        <fullName evidence="3">Zn(2)-C6 fungal-type domain-containing protein</fullName>
    </recommendedName>
</protein>
<evidence type="ECO:0000313" key="4">
    <source>
        <dbReference type="EMBL" id="KAK7044464.1"/>
    </source>
</evidence>
<dbReference type="Proteomes" id="UP001362999">
    <property type="component" value="Unassembled WGS sequence"/>
</dbReference>
<accession>A0AAW0D0X8</accession>
<keyword evidence="2" id="KW-0539">Nucleus</keyword>
<dbReference type="SUPFAM" id="SSF57701">
    <property type="entry name" value="Zn2/Cys6 DNA-binding domain"/>
    <property type="match status" value="2"/>
</dbReference>
<dbReference type="AlphaFoldDB" id="A0AAW0D0X8"/>
<dbReference type="EMBL" id="JAWWNJ010000011">
    <property type="protein sequence ID" value="KAK7044464.1"/>
    <property type="molecule type" value="Genomic_DNA"/>
</dbReference>